<dbReference type="InterPro" id="IPR050645">
    <property type="entry name" value="Histidine_acid_phosphatase"/>
</dbReference>
<dbReference type="Pfam" id="PF00328">
    <property type="entry name" value="His_Phos_2"/>
    <property type="match status" value="1"/>
</dbReference>
<reference evidence="2" key="1">
    <citation type="submission" date="2022-01" db="EMBL/GenBank/DDBJ databases">
        <title>Comparative genomics reveals a dynamic genome evolution in the ectomycorrhizal milk-cap (Lactarius) mushrooms.</title>
        <authorList>
            <consortium name="DOE Joint Genome Institute"/>
            <person name="Lebreton A."/>
            <person name="Tang N."/>
            <person name="Kuo A."/>
            <person name="LaButti K."/>
            <person name="Drula E."/>
            <person name="Barry K."/>
            <person name="Clum A."/>
            <person name="Lipzen A."/>
            <person name="Mousain D."/>
            <person name="Ng V."/>
            <person name="Wang R."/>
            <person name="Wang X."/>
            <person name="Dai Y."/>
            <person name="Henrissat B."/>
            <person name="Grigoriev I.V."/>
            <person name="Guerin-Laguette A."/>
            <person name="Yu F."/>
            <person name="Martin F.M."/>
        </authorList>
    </citation>
    <scope>NUCLEOTIDE SEQUENCE</scope>
    <source>
        <strain evidence="2">QP</strain>
    </source>
</reference>
<dbReference type="GO" id="GO:0016791">
    <property type="term" value="F:phosphatase activity"/>
    <property type="evidence" value="ECO:0007669"/>
    <property type="project" value="TreeGrafter"/>
</dbReference>
<dbReference type="InterPro" id="IPR029033">
    <property type="entry name" value="His_PPase_superfam"/>
</dbReference>
<dbReference type="InterPro" id="IPR000560">
    <property type="entry name" value="His_Pase_clade-2"/>
</dbReference>
<dbReference type="Gene3D" id="3.40.50.1240">
    <property type="entry name" value="Phosphoglycerate mutase-like"/>
    <property type="match status" value="1"/>
</dbReference>
<dbReference type="CDD" id="cd07061">
    <property type="entry name" value="HP_HAP_like"/>
    <property type="match status" value="1"/>
</dbReference>
<dbReference type="AlphaFoldDB" id="A0AAD4LE71"/>
<organism evidence="2 3">
    <name type="scientific">Lactarius akahatsu</name>
    <dbReference type="NCBI Taxonomy" id="416441"/>
    <lineage>
        <taxon>Eukaryota</taxon>
        <taxon>Fungi</taxon>
        <taxon>Dikarya</taxon>
        <taxon>Basidiomycota</taxon>
        <taxon>Agaricomycotina</taxon>
        <taxon>Agaricomycetes</taxon>
        <taxon>Russulales</taxon>
        <taxon>Russulaceae</taxon>
        <taxon>Lactarius</taxon>
    </lineage>
</organism>
<accession>A0AAD4LE71</accession>
<proteinExistence type="inferred from homology"/>
<comment type="caution">
    <text evidence="2">The sequence shown here is derived from an EMBL/GenBank/DDBJ whole genome shotgun (WGS) entry which is preliminary data.</text>
</comment>
<evidence type="ECO:0000256" key="1">
    <source>
        <dbReference type="ARBA" id="ARBA00005375"/>
    </source>
</evidence>
<name>A0AAD4LE71_9AGAM</name>
<dbReference type="Proteomes" id="UP001201163">
    <property type="component" value="Unassembled WGS sequence"/>
</dbReference>
<evidence type="ECO:0000313" key="3">
    <source>
        <dbReference type="Proteomes" id="UP001201163"/>
    </source>
</evidence>
<gene>
    <name evidence="2" type="ORF">EDB92DRAFT_2011944</name>
</gene>
<dbReference type="SUPFAM" id="SSF53254">
    <property type="entry name" value="Phosphoglycerate mutase-like"/>
    <property type="match status" value="1"/>
</dbReference>
<evidence type="ECO:0000313" key="2">
    <source>
        <dbReference type="EMBL" id="KAH8988416.1"/>
    </source>
</evidence>
<keyword evidence="3" id="KW-1185">Reference proteome</keyword>
<dbReference type="EMBL" id="JAKELL010000042">
    <property type="protein sequence ID" value="KAH8988416.1"/>
    <property type="molecule type" value="Genomic_DNA"/>
</dbReference>
<sequence length="417" mass="44454">MAAQSPGFTSASGIYNSSETPPAFPWNTYNFCNAPHVNAAHYELPPQAVAAGPGAAQLLHVSVVMRHHKRTLGPPGGAAWDCASAIQLTYDLGGKAIAHAATTPAQHPFARAMWRGTCDAGQLTPGGLRDAARHGKDLWELYHARLGLVSAPRPRPDEVWVRTSTEDRTMQVAGAMLAAMGAGNGRGASVGRVHAAVIDSLVPAYACPTANAVRDAFEAVPAWTAHLQENAPLKARLDAVFGTAGLDAWASWYDHFFDALTARTCNGHPLPCSGDGSSCVSEADAASVFAIGDFEYDYIWHAAQNASMYTSLTFGAFFAELADALAAPTFGHRLALYVGHDGTLVRLLAGLGAVPLRWPAFGAEVVFEVWGVVGVRFVRVLYEGTVIGGLEWVRLAEFVDQLRALVPDRLFERCMGD</sequence>
<comment type="similarity">
    <text evidence="1">Belongs to the histidine acid phosphatase family.</text>
</comment>
<dbReference type="PANTHER" id="PTHR11567:SF195">
    <property type="entry name" value="ACID PHOSPHATASE, PUTATIVE (AFU_ORTHOLOGUE AFUA_3G14570)-RELATED"/>
    <property type="match status" value="1"/>
</dbReference>
<protein>
    <submittedName>
        <fullName evidence="2">Phosphoglycerate mutase-like protein</fullName>
    </submittedName>
</protein>
<dbReference type="PANTHER" id="PTHR11567">
    <property type="entry name" value="ACID PHOSPHATASE-RELATED"/>
    <property type="match status" value="1"/>
</dbReference>